<keyword evidence="8" id="KW-1133">Transmembrane helix</keyword>
<evidence type="ECO:0000256" key="6">
    <source>
        <dbReference type="ARBA" id="ARBA00022741"/>
    </source>
</evidence>
<evidence type="ECO:0000313" key="14">
    <source>
        <dbReference type="Proteomes" id="UP001187471"/>
    </source>
</evidence>
<evidence type="ECO:0000256" key="11">
    <source>
        <dbReference type="ARBA" id="ARBA00048679"/>
    </source>
</evidence>
<evidence type="ECO:0000313" key="13">
    <source>
        <dbReference type="EMBL" id="KAK2973208.1"/>
    </source>
</evidence>
<evidence type="ECO:0000256" key="5">
    <source>
        <dbReference type="ARBA" id="ARBA00022692"/>
    </source>
</evidence>
<dbReference type="EC" id="2.7.11.1" evidence="2"/>
<keyword evidence="9" id="KW-0472">Membrane</keyword>
<dbReference type="InterPro" id="IPR047117">
    <property type="entry name" value="PERK1-13-like"/>
</dbReference>
<accession>A0AA88QUA3</accession>
<dbReference type="InterPro" id="IPR000719">
    <property type="entry name" value="Prot_kinase_dom"/>
</dbReference>
<keyword evidence="4" id="KW-0808">Transferase</keyword>
<keyword evidence="7" id="KW-0067">ATP-binding</keyword>
<evidence type="ECO:0000256" key="1">
    <source>
        <dbReference type="ARBA" id="ARBA00004162"/>
    </source>
</evidence>
<evidence type="ECO:0000256" key="9">
    <source>
        <dbReference type="ARBA" id="ARBA00023136"/>
    </source>
</evidence>
<dbReference type="GO" id="GO:0004674">
    <property type="term" value="F:protein serine/threonine kinase activity"/>
    <property type="evidence" value="ECO:0007669"/>
    <property type="project" value="UniProtKB-KW"/>
</dbReference>
<evidence type="ECO:0000256" key="2">
    <source>
        <dbReference type="ARBA" id="ARBA00012513"/>
    </source>
</evidence>
<reference evidence="13" key="1">
    <citation type="submission" date="2022-12" db="EMBL/GenBank/DDBJ databases">
        <title>Draft genome assemblies for two species of Escallonia (Escalloniales).</title>
        <authorList>
            <person name="Chanderbali A."/>
            <person name="Dervinis C."/>
            <person name="Anghel I."/>
            <person name="Soltis D."/>
            <person name="Soltis P."/>
            <person name="Zapata F."/>
        </authorList>
    </citation>
    <scope>NUCLEOTIDE SEQUENCE</scope>
    <source>
        <strain evidence="13">UCBG92.1500</strain>
        <tissue evidence="13">Leaf</tissue>
    </source>
</reference>
<dbReference type="InterPro" id="IPR011009">
    <property type="entry name" value="Kinase-like_dom_sf"/>
</dbReference>
<protein>
    <recommendedName>
        <fullName evidence="2">non-specific serine/threonine protein kinase</fullName>
        <ecNumber evidence="2">2.7.11.1</ecNumber>
    </recommendedName>
</protein>
<evidence type="ECO:0000256" key="4">
    <source>
        <dbReference type="ARBA" id="ARBA00022679"/>
    </source>
</evidence>
<dbReference type="EMBL" id="JAVXUO010002440">
    <property type="protein sequence ID" value="KAK2973208.1"/>
    <property type="molecule type" value="Genomic_DNA"/>
</dbReference>
<keyword evidence="3" id="KW-0723">Serine/threonine-protein kinase</keyword>
<evidence type="ECO:0000256" key="10">
    <source>
        <dbReference type="ARBA" id="ARBA00047899"/>
    </source>
</evidence>
<dbReference type="GO" id="GO:0005524">
    <property type="term" value="F:ATP binding"/>
    <property type="evidence" value="ECO:0007669"/>
    <property type="project" value="UniProtKB-KW"/>
</dbReference>
<organism evidence="13 14">
    <name type="scientific">Escallonia rubra</name>
    <dbReference type="NCBI Taxonomy" id="112253"/>
    <lineage>
        <taxon>Eukaryota</taxon>
        <taxon>Viridiplantae</taxon>
        <taxon>Streptophyta</taxon>
        <taxon>Embryophyta</taxon>
        <taxon>Tracheophyta</taxon>
        <taxon>Spermatophyta</taxon>
        <taxon>Magnoliopsida</taxon>
        <taxon>eudicotyledons</taxon>
        <taxon>Gunneridae</taxon>
        <taxon>Pentapetalae</taxon>
        <taxon>asterids</taxon>
        <taxon>campanulids</taxon>
        <taxon>Escalloniales</taxon>
        <taxon>Escalloniaceae</taxon>
        <taxon>Escallonia</taxon>
    </lineage>
</organism>
<comment type="subcellular location">
    <subcellularLocation>
        <location evidence="1">Cell membrane</location>
        <topology evidence="1">Single-pass membrane protein</topology>
    </subcellularLocation>
</comment>
<dbReference type="PANTHER" id="PTHR47982">
    <property type="entry name" value="PROLINE-RICH RECEPTOR-LIKE PROTEIN KINASE PERK4"/>
    <property type="match status" value="1"/>
</dbReference>
<keyword evidence="3" id="KW-0418">Kinase</keyword>
<proteinExistence type="predicted"/>
<dbReference type="AlphaFoldDB" id="A0AA88QUA3"/>
<dbReference type="PROSITE" id="PS50011">
    <property type="entry name" value="PROTEIN_KINASE_DOM"/>
    <property type="match status" value="1"/>
</dbReference>
<evidence type="ECO:0000256" key="7">
    <source>
        <dbReference type="ARBA" id="ARBA00022840"/>
    </source>
</evidence>
<comment type="catalytic activity">
    <reaction evidence="11">
        <text>L-seryl-[protein] + ATP = O-phospho-L-seryl-[protein] + ADP + H(+)</text>
        <dbReference type="Rhea" id="RHEA:17989"/>
        <dbReference type="Rhea" id="RHEA-COMP:9863"/>
        <dbReference type="Rhea" id="RHEA-COMP:11604"/>
        <dbReference type="ChEBI" id="CHEBI:15378"/>
        <dbReference type="ChEBI" id="CHEBI:29999"/>
        <dbReference type="ChEBI" id="CHEBI:30616"/>
        <dbReference type="ChEBI" id="CHEBI:83421"/>
        <dbReference type="ChEBI" id="CHEBI:456216"/>
        <dbReference type="EC" id="2.7.11.1"/>
    </reaction>
</comment>
<evidence type="ECO:0000256" key="3">
    <source>
        <dbReference type="ARBA" id="ARBA00022527"/>
    </source>
</evidence>
<dbReference type="SUPFAM" id="SSF56112">
    <property type="entry name" value="Protein kinase-like (PK-like)"/>
    <property type="match status" value="1"/>
</dbReference>
<dbReference type="Gene3D" id="1.10.510.10">
    <property type="entry name" value="Transferase(Phosphotransferase) domain 1"/>
    <property type="match status" value="1"/>
</dbReference>
<keyword evidence="6" id="KW-0547">Nucleotide-binding</keyword>
<evidence type="ECO:0000259" key="12">
    <source>
        <dbReference type="PROSITE" id="PS50011"/>
    </source>
</evidence>
<sequence length="269" mass="30980">MGRERISREPYKTLKEYTDDFSEENYIGKFQFGKVYRGKFQDLITGRNHVIVKIWEASTGGDTDNESRLMDEFHFLQHERRGLHPSLVKLHSYCCEDEKLGIVYALDSLDTVYNLMDKGGIFPDRTRKFPPDGYGRFGYIDPVHGAVGGWSEKCDVYSFGVLLLMLISKRVDRKEEGSLNDAPSICGWARRHYKPKKLMTGCVQLACSLVHRSLQADPDFCSSDGHRMIKLALRCVEYHPQKRPKMKNVVKYLGKLNVVKRYAGTFSFD</sequence>
<gene>
    <name evidence="13" type="ORF">RJ640_024495</name>
</gene>
<comment type="caution">
    <text evidence="13">The sequence shown here is derived from an EMBL/GenBank/DDBJ whole genome shotgun (WGS) entry which is preliminary data.</text>
</comment>
<feature type="domain" description="Protein kinase" evidence="12">
    <location>
        <begin position="21"/>
        <end position="269"/>
    </location>
</feature>
<dbReference type="InterPro" id="IPR001245">
    <property type="entry name" value="Ser-Thr/Tyr_kinase_cat_dom"/>
</dbReference>
<dbReference type="Gene3D" id="3.30.200.20">
    <property type="entry name" value="Phosphorylase Kinase, domain 1"/>
    <property type="match status" value="1"/>
</dbReference>
<evidence type="ECO:0000256" key="8">
    <source>
        <dbReference type="ARBA" id="ARBA00022989"/>
    </source>
</evidence>
<dbReference type="Pfam" id="PF07714">
    <property type="entry name" value="PK_Tyr_Ser-Thr"/>
    <property type="match status" value="1"/>
</dbReference>
<comment type="catalytic activity">
    <reaction evidence="10">
        <text>L-threonyl-[protein] + ATP = O-phospho-L-threonyl-[protein] + ADP + H(+)</text>
        <dbReference type="Rhea" id="RHEA:46608"/>
        <dbReference type="Rhea" id="RHEA-COMP:11060"/>
        <dbReference type="Rhea" id="RHEA-COMP:11605"/>
        <dbReference type="ChEBI" id="CHEBI:15378"/>
        <dbReference type="ChEBI" id="CHEBI:30013"/>
        <dbReference type="ChEBI" id="CHEBI:30616"/>
        <dbReference type="ChEBI" id="CHEBI:61977"/>
        <dbReference type="ChEBI" id="CHEBI:456216"/>
        <dbReference type="EC" id="2.7.11.1"/>
    </reaction>
</comment>
<keyword evidence="14" id="KW-1185">Reference proteome</keyword>
<keyword evidence="5" id="KW-0812">Transmembrane</keyword>
<dbReference type="Proteomes" id="UP001187471">
    <property type="component" value="Unassembled WGS sequence"/>
</dbReference>
<dbReference type="GO" id="GO:0005886">
    <property type="term" value="C:plasma membrane"/>
    <property type="evidence" value="ECO:0007669"/>
    <property type="project" value="UniProtKB-SubCell"/>
</dbReference>
<name>A0AA88QUA3_9ASTE</name>